<keyword evidence="2" id="KW-1185">Reference proteome</keyword>
<organism evidence="1 2">
    <name type="scientific">Nematostella vectensis</name>
    <name type="common">Starlet sea anemone</name>
    <dbReference type="NCBI Taxonomy" id="45351"/>
    <lineage>
        <taxon>Eukaryota</taxon>
        <taxon>Metazoa</taxon>
        <taxon>Cnidaria</taxon>
        <taxon>Anthozoa</taxon>
        <taxon>Hexacorallia</taxon>
        <taxon>Actiniaria</taxon>
        <taxon>Edwardsiidae</taxon>
        <taxon>Nematostella</taxon>
    </lineage>
</organism>
<gene>
    <name evidence="1" type="ORF">NEMVEDRAFT_v1g203412</name>
</gene>
<dbReference type="InParanoid" id="A7RX05"/>
<dbReference type="PANTHER" id="PTHR33480:SF1">
    <property type="entry name" value="TYR RECOMBINASE DOMAIN-CONTAINING PROTEIN"/>
    <property type="match status" value="1"/>
</dbReference>
<dbReference type="EMBL" id="DS469548">
    <property type="protein sequence ID" value="EDO44066.1"/>
    <property type="molecule type" value="Genomic_DNA"/>
</dbReference>
<proteinExistence type="predicted"/>
<evidence type="ECO:0000313" key="2">
    <source>
        <dbReference type="Proteomes" id="UP000001593"/>
    </source>
</evidence>
<dbReference type="STRING" id="45351.A7RX05"/>
<dbReference type="HOGENOM" id="CLU_861392_0_0_1"/>
<name>A7RX05_NEMVE</name>
<accession>A7RX05</accession>
<dbReference type="AlphaFoldDB" id="A7RX05"/>
<dbReference type="Proteomes" id="UP000001593">
    <property type="component" value="Unassembled WGS sequence"/>
</dbReference>
<dbReference type="PANTHER" id="PTHR33480">
    <property type="entry name" value="SET DOMAIN-CONTAINING PROTEIN-RELATED"/>
    <property type="match status" value="1"/>
</dbReference>
<dbReference type="PhylomeDB" id="A7RX05"/>
<reference evidence="1 2" key="1">
    <citation type="journal article" date="2007" name="Science">
        <title>Sea anemone genome reveals ancestral eumetazoan gene repertoire and genomic organization.</title>
        <authorList>
            <person name="Putnam N.H."/>
            <person name="Srivastava M."/>
            <person name="Hellsten U."/>
            <person name="Dirks B."/>
            <person name="Chapman J."/>
            <person name="Salamov A."/>
            <person name="Terry A."/>
            <person name="Shapiro H."/>
            <person name="Lindquist E."/>
            <person name="Kapitonov V.V."/>
            <person name="Jurka J."/>
            <person name="Genikhovich G."/>
            <person name="Grigoriev I.V."/>
            <person name="Lucas S.M."/>
            <person name="Steele R.E."/>
            <person name="Finnerty J.R."/>
            <person name="Technau U."/>
            <person name="Martindale M.Q."/>
            <person name="Rokhsar D.S."/>
        </authorList>
    </citation>
    <scope>NUCLEOTIDE SEQUENCE [LARGE SCALE GENOMIC DNA]</scope>
    <source>
        <strain evidence="2">CH2 X CH6</strain>
    </source>
</reference>
<protein>
    <submittedName>
        <fullName evidence="1">Uncharacterized protein</fullName>
    </submittedName>
</protein>
<sequence length="323" mass="36197">MCLPLQWSQWKEVDGLEAPKKITGTNLRKYIATVSQFGALTQTDIDWQAQHLGHDVHMHHEFYRLHESTAELAKVSKLLIAVDEGRISHLKGRCPVTLIKLMIEAIEVLIAKRPIQVAKNNKYVFAASMESMSYLKGWNCLKEVLKEVDGLEAPKKITGTNLRKYIATVSQFGALTQTDIDWLARHLGHDVHVHHEFYRLHESTAELAKVSKLLIAVDEGRISHLKGTVSSDEEESIEVFDSLIEPSVETLEESIENFDDSNKTSCDNQDSIIVANDTVSSTLSSFNDVVSDAEEHVLPLDKSLSKGYKTLVIDVVFLSTTKS</sequence>
<evidence type="ECO:0000313" key="1">
    <source>
        <dbReference type="EMBL" id="EDO44066.1"/>
    </source>
</evidence>